<dbReference type="AlphaFoldDB" id="W0RPP9"/>
<dbReference type="PANTHER" id="PTHR43808:SF17">
    <property type="entry name" value="PEPTIDASE M20"/>
    <property type="match status" value="1"/>
</dbReference>
<dbReference type="PATRIC" id="fig|861299.3.peg.3999"/>
<dbReference type="FunCoup" id="W0RPP9">
    <property type="interactions" value="34"/>
</dbReference>
<dbReference type="Pfam" id="PF07687">
    <property type="entry name" value="M20_dimer"/>
    <property type="match status" value="1"/>
</dbReference>
<name>W0RPP9_9BACT</name>
<dbReference type="PANTHER" id="PTHR43808">
    <property type="entry name" value="ACETYLORNITHINE DEACETYLASE"/>
    <property type="match status" value="1"/>
</dbReference>
<accession>W0RPP9</accession>
<evidence type="ECO:0000256" key="2">
    <source>
        <dbReference type="ARBA" id="ARBA00022801"/>
    </source>
</evidence>
<dbReference type="InterPro" id="IPR036264">
    <property type="entry name" value="Bact_exopeptidase_dim_dom"/>
</dbReference>
<protein>
    <submittedName>
        <fullName evidence="4">Peptidase M20</fullName>
    </submittedName>
</protein>
<dbReference type="RefSeq" id="WP_025412925.1">
    <property type="nucleotide sequence ID" value="NZ_CP007128.1"/>
</dbReference>
<dbReference type="OrthoDB" id="9793221at2"/>
<dbReference type="Gene3D" id="3.30.70.360">
    <property type="match status" value="1"/>
</dbReference>
<dbReference type="HOGENOM" id="CLU_051308_0_0_0"/>
<dbReference type="InParanoid" id="W0RPP9"/>
<dbReference type="InterPro" id="IPR002933">
    <property type="entry name" value="Peptidase_M20"/>
</dbReference>
<dbReference type="GO" id="GO:0016787">
    <property type="term" value="F:hydrolase activity"/>
    <property type="evidence" value="ECO:0007669"/>
    <property type="project" value="UniProtKB-KW"/>
</dbReference>
<proteinExistence type="predicted"/>
<feature type="domain" description="Peptidase M20 dimerisation" evidence="3">
    <location>
        <begin position="187"/>
        <end position="282"/>
    </location>
</feature>
<dbReference type="EMBL" id="CP007128">
    <property type="protein sequence ID" value="AHG91478.1"/>
    <property type="molecule type" value="Genomic_DNA"/>
</dbReference>
<evidence type="ECO:0000313" key="4">
    <source>
        <dbReference type="EMBL" id="AHG91478.1"/>
    </source>
</evidence>
<dbReference type="SUPFAM" id="SSF53187">
    <property type="entry name" value="Zn-dependent exopeptidases"/>
    <property type="match status" value="1"/>
</dbReference>
<sequence length="393" mass="40982">MPRTHQVHEALAPVHARLAANDAEIVRTQVAICEIPAPTGDEAERGAWMARRFSALGLADVRTDDVGNVIARRPGAARTAPVVLCAHLDTVFPRDVPLRVRRDGRRLVGPGIGDNGRGLAVMLALAEAIDGTTVRTRRPVEFVATVGEEGLGDLRGAKRYFEDAPPPAAVIVIDGAGDERVVHRALGSRRFRARFTGPGGHSWAAFGVPNAIHAAAVCAARLATLPLPDEPRATLTVARIGGGMSVNAIPRDAWIEVDIRSTDPSTLHALSRAAHRAARDACAAENARRAHGTPPLEHHVELIGDRPCGVVPEDDPLVRAALAATRLVGRRPELATASTDANVPIGLGVPAVAIGAGGRGGDAHTPGEWFDNTDGSVGVARALTLAVAAAGLA</sequence>
<dbReference type="Proteomes" id="UP000019151">
    <property type="component" value="Chromosome"/>
</dbReference>
<gene>
    <name evidence="4" type="ORF">J421_3941</name>
</gene>
<dbReference type="Pfam" id="PF01546">
    <property type="entry name" value="Peptidase_M20"/>
    <property type="match status" value="1"/>
</dbReference>
<dbReference type="GO" id="GO:0046872">
    <property type="term" value="F:metal ion binding"/>
    <property type="evidence" value="ECO:0007669"/>
    <property type="project" value="UniProtKB-KW"/>
</dbReference>
<dbReference type="Gene3D" id="3.40.630.10">
    <property type="entry name" value="Zn peptidases"/>
    <property type="match status" value="1"/>
</dbReference>
<evidence type="ECO:0000259" key="3">
    <source>
        <dbReference type="Pfam" id="PF07687"/>
    </source>
</evidence>
<dbReference type="STRING" id="861299.J421_3941"/>
<keyword evidence="5" id="KW-1185">Reference proteome</keyword>
<dbReference type="InterPro" id="IPR050072">
    <property type="entry name" value="Peptidase_M20A"/>
</dbReference>
<evidence type="ECO:0000313" key="5">
    <source>
        <dbReference type="Proteomes" id="UP000019151"/>
    </source>
</evidence>
<dbReference type="InterPro" id="IPR011650">
    <property type="entry name" value="Peptidase_M20_dimer"/>
</dbReference>
<reference evidence="4 5" key="1">
    <citation type="journal article" date="2014" name="Genome Announc.">
        <title>Genome Sequence and Methylome of Soil Bacterium Gemmatirosa kalamazoonensis KBS708T, a Member of the Rarely Cultivated Gemmatimonadetes Phylum.</title>
        <authorList>
            <person name="Debruyn J.M."/>
            <person name="Radosevich M."/>
            <person name="Wommack K.E."/>
            <person name="Polson S.W."/>
            <person name="Hauser L.J."/>
            <person name="Fawaz M.N."/>
            <person name="Korlach J."/>
            <person name="Tsai Y.C."/>
        </authorList>
    </citation>
    <scope>NUCLEOTIDE SEQUENCE [LARGE SCALE GENOMIC DNA]</scope>
    <source>
        <strain evidence="4 5">KBS708</strain>
    </source>
</reference>
<dbReference type="KEGG" id="gba:J421_3941"/>
<dbReference type="eggNOG" id="COG0624">
    <property type="taxonomic scope" value="Bacteria"/>
</dbReference>
<keyword evidence="2" id="KW-0378">Hydrolase</keyword>
<dbReference type="SUPFAM" id="SSF55031">
    <property type="entry name" value="Bacterial exopeptidase dimerisation domain"/>
    <property type="match status" value="1"/>
</dbReference>
<keyword evidence="1" id="KW-0479">Metal-binding</keyword>
<organism evidence="4 5">
    <name type="scientific">Gemmatirosa kalamazoonensis</name>
    <dbReference type="NCBI Taxonomy" id="861299"/>
    <lineage>
        <taxon>Bacteria</taxon>
        <taxon>Pseudomonadati</taxon>
        <taxon>Gemmatimonadota</taxon>
        <taxon>Gemmatimonadia</taxon>
        <taxon>Gemmatimonadales</taxon>
        <taxon>Gemmatimonadaceae</taxon>
        <taxon>Gemmatirosa</taxon>
    </lineage>
</organism>
<evidence type="ECO:0000256" key="1">
    <source>
        <dbReference type="ARBA" id="ARBA00022723"/>
    </source>
</evidence>